<comment type="caution">
    <text evidence="1">The sequence shown here is derived from an EMBL/GenBank/DDBJ whole genome shotgun (WGS) entry which is preliminary data.</text>
</comment>
<dbReference type="InterPro" id="IPR029278">
    <property type="entry name" value="Imm26"/>
</dbReference>
<dbReference type="OrthoDB" id="2218486at2"/>
<gene>
    <name evidence="1" type="ORF">GTO91_11525</name>
</gene>
<sequence length="165" mass="18866">MLVKMKPSRKKPKSGDVFVIQPKEGIYVYGKVIKADLASPSAFIQGQYLVFIYHTVCEKIVQPVELNPQKLLFQPLIVSKLGWTMGFYQTVYSTKVTQEDHAVDYGFYDADELNVPIKNIEKFVDEECQPLGYQPKLWDQYALSSYGYIGRLVHKALALHVAEDQ</sequence>
<dbReference type="Proteomes" id="UP000463470">
    <property type="component" value="Unassembled WGS sequence"/>
</dbReference>
<name>A0A845LBP2_9FIRM</name>
<evidence type="ECO:0000313" key="2">
    <source>
        <dbReference type="Proteomes" id="UP000463470"/>
    </source>
</evidence>
<keyword evidence="2" id="KW-1185">Reference proteome</keyword>
<dbReference type="AlphaFoldDB" id="A0A845LBP2"/>
<protein>
    <submittedName>
        <fullName evidence="1">Uncharacterized protein</fullName>
    </submittedName>
</protein>
<accession>A0A845LBP2</accession>
<dbReference type="EMBL" id="WXEY01000012">
    <property type="protein sequence ID" value="MZP30341.1"/>
    <property type="molecule type" value="Genomic_DNA"/>
</dbReference>
<organism evidence="1 2">
    <name type="scientific">Heliomicrobium undosum</name>
    <dbReference type="NCBI Taxonomy" id="121734"/>
    <lineage>
        <taxon>Bacteria</taxon>
        <taxon>Bacillati</taxon>
        <taxon>Bacillota</taxon>
        <taxon>Clostridia</taxon>
        <taxon>Eubacteriales</taxon>
        <taxon>Heliobacteriaceae</taxon>
        <taxon>Heliomicrobium</taxon>
    </lineage>
</organism>
<dbReference type="Pfam" id="PF15428">
    <property type="entry name" value="Imm26"/>
    <property type="match status" value="1"/>
</dbReference>
<dbReference type="RefSeq" id="WP_161258866.1">
    <property type="nucleotide sequence ID" value="NZ_WXEY01000012.1"/>
</dbReference>
<proteinExistence type="predicted"/>
<evidence type="ECO:0000313" key="1">
    <source>
        <dbReference type="EMBL" id="MZP30341.1"/>
    </source>
</evidence>
<reference evidence="1 2" key="1">
    <citation type="submission" date="2020-01" db="EMBL/GenBank/DDBJ databases">
        <title>Whole-genome sequence of Heliobacterium undosum DSM 13378.</title>
        <authorList>
            <person name="Kyndt J.A."/>
            <person name="Meyer T.E."/>
        </authorList>
    </citation>
    <scope>NUCLEOTIDE SEQUENCE [LARGE SCALE GENOMIC DNA]</scope>
    <source>
        <strain evidence="1 2">DSM 13378</strain>
    </source>
</reference>